<organism evidence="2 3">
    <name type="scientific">Ramazzottius varieornatus</name>
    <name type="common">Water bear</name>
    <name type="synonym">Tardigrade</name>
    <dbReference type="NCBI Taxonomy" id="947166"/>
    <lineage>
        <taxon>Eukaryota</taxon>
        <taxon>Metazoa</taxon>
        <taxon>Ecdysozoa</taxon>
        <taxon>Tardigrada</taxon>
        <taxon>Eutardigrada</taxon>
        <taxon>Parachela</taxon>
        <taxon>Hypsibioidea</taxon>
        <taxon>Ramazzottiidae</taxon>
        <taxon>Ramazzottius</taxon>
    </lineage>
</organism>
<sequence>MLEENLSVIIDAENFTIFSHINHTRNSLLIKDGCGFIRTLSFTREYASWIWITRISFPLFLILGTIGNALAIVTVYSDRRGPKRTFLLGLFFSDLWFL</sequence>
<evidence type="ECO:0000256" key="1">
    <source>
        <dbReference type="SAM" id="Phobius"/>
    </source>
</evidence>
<accession>A0A1D1V2I0</accession>
<proteinExistence type="predicted"/>
<dbReference type="AlphaFoldDB" id="A0A1D1V2I0"/>
<protein>
    <recommendedName>
        <fullName evidence="4">G-protein coupled receptors family 1 profile domain-containing protein</fullName>
    </recommendedName>
</protein>
<feature type="transmembrane region" description="Helical" evidence="1">
    <location>
        <begin position="55"/>
        <end position="76"/>
    </location>
</feature>
<evidence type="ECO:0000313" key="2">
    <source>
        <dbReference type="EMBL" id="GAU94172.1"/>
    </source>
</evidence>
<comment type="caution">
    <text evidence="2">The sequence shown here is derived from an EMBL/GenBank/DDBJ whole genome shotgun (WGS) entry which is preliminary data.</text>
</comment>
<dbReference type="Gene3D" id="1.20.1070.10">
    <property type="entry name" value="Rhodopsin 7-helix transmembrane proteins"/>
    <property type="match status" value="1"/>
</dbReference>
<keyword evidence="1" id="KW-0812">Transmembrane</keyword>
<name>A0A1D1V2I0_RAMVA</name>
<keyword evidence="1" id="KW-0472">Membrane</keyword>
<keyword evidence="3" id="KW-1185">Reference proteome</keyword>
<reference evidence="2 3" key="1">
    <citation type="journal article" date="2016" name="Nat. Commun.">
        <title>Extremotolerant tardigrade genome and improved radiotolerance of human cultured cells by tardigrade-unique protein.</title>
        <authorList>
            <person name="Hashimoto T."/>
            <person name="Horikawa D.D."/>
            <person name="Saito Y."/>
            <person name="Kuwahara H."/>
            <person name="Kozuka-Hata H."/>
            <person name="Shin-I T."/>
            <person name="Minakuchi Y."/>
            <person name="Ohishi K."/>
            <person name="Motoyama A."/>
            <person name="Aizu T."/>
            <person name="Enomoto A."/>
            <person name="Kondo K."/>
            <person name="Tanaka S."/>
            <person name="Hara Y."/>
            <person name="Koshikawa S."/>
            <person name="Sagara H."/>
            <person name="Miura T."/>
            <person name="Yokobori S."/>
            <person name="Miyagawa K."/>
            <person name="Suzuki Y."/>
            <person name="Kubo T."/>
            <person name="Oyama M."/>
            <person name="Kohara Y."/>
            <person name="Fujiyama A."/>
            <person name="Arakawa K."/>
            <person name="Katayama T."/>
            <person name="Toyoda A."/>
            <person name="Kunieda T."/>
        </authorList>
    </citation>
    <scope>NUCLEOTIDE SEQUENCE [LARGE SCALE GENOMIC DNA]</scope>
    <source>
        <strain evidence="2 3">YOKOZUNA-1</strain>
    </source>
</reference>
<evidence type="ECO:0000313" key="3">
    <source>
        <dbReference type="Proteomes" id="UP000186922"/>
    </source>
</evidence>
<evidence type="ECO:0008006" key="4">
    <source>
        <dbReference type="Google" id="ProtNLM"/>
    </source>
</evidence>
<keyword evidence="1" id="KW-1133">Transmembrane helix</keyword>
<gene>
    <name evidence="2" type="primary">RvY_05997-1</name>
    <name evidence="2" type="synonym">RvY_05997.1</name>
    <name evidence="2" type="ORF">RvY_05997</name>
</gene>
<dbReference type="EMBL" id="BDGG01000002">
    <property type="protein sequence ID" value="GAU94172.1"/>
    <property type="molecule type" value="Genomic_DNA"/>
</dbReference>
<dbReference type="Proteomes" id="UP000186922">
    <property type="component" value="Unassembled WGS sequence"/>
</dbReference>